<dbReference type="WBParaSite" id="L893_g29418.t1">
    <property type="protein sequence ID" value="L893_g29418.t1"/>
    <property type="gene ID" value="L893_g29418"/>
</dbReference>
<evidence type="ECO:0000313" key="3">
    <source>
        <dbReference type="WBParaSite" id="L893_g29418.t1"/>
    </source>
</evidence>
<feature type="signal peptide" evidence="1">
    <location>
        <begin position="1"/>
        <end position="28"/>
    </location>
</feature>
<evidence type="ECO:0000313" key="2">
    <source>
        <dbReference type="Proteomes" id="UP000095287"/>
    </source>
</evidence>
<sequence>MRLASKHVLSYLLHVSAIMFANVSRAATAPYTIQRRNQFSLTNTKFARRRDSQHDGMFDIQTKNVRETQDHALLFAPRAVFLPPRGRAIIWHCSVQAFLQPVWAASGLAYAAACASP</sequence>
<keyword evidence="1" id="KW-0732">Signal</keyword>
<dbReference type="AlphaFoldDB" id="A0A1I7ZTC8"/>
<name>A0A1I7ZTC8_9BILA</name>
<feature type="chain" id="PRO_5009313879" evidence="1">
    <location>
        <begin position="29"/>
        <end position="117"/>
    </location>
</feature>
<accession>A0A1I7ZTC8</accession>
<proteinExistence type="predicted"/>
<protein>
    <submittedName>
        <fullName evidence="3">Secreted protein</fullName>
    </submittedName>
</protein>
<reference evidence="3" key="1">
    <citation type="submission" date="2016-11" db="UniProtKB">
        <authorList>
            <consortium name="WormBaseParasite"/>
        </authorList>
    </citation>
    <scope>IDENTIFICATION</scope>
</reference>
<keyword evidence="2" id="KW-1185">Reference proteome</keyword>
<evidence type="ECO:0000256" key="1">
    <source>
        <dbReference type="SAM" id="SignalP"/>
    </source>
</evidence>
<organism evidence="2 3">
    <name type="scientific">Steinernema glaseri</name>
    <dbReference type="NCBI Taxonomy" id="37863"/>
    <lineage>
        <taxon>Eukaryota</taxon>
        <taxon>Metazoa</taxon>
        <taxon>Ecdysozoa</taxon>
        <taxon>Nematoda</taxon>
        <taxon>Chromadorea</taxon>
        <taxon>Rhabditida</taxon>
        <taxon>Tylenchina</taxon>
        <taxon>Panagrolaimomorpha</taxon>
        <taxon>Strongyloidoidea</taxon>
        <taxon>Steinernematidae</taxon>
        <taxon>Steinernema</taxon>
    </lineage>
</organism>
<dbReference type="Proteomes" id="UP000095287">
    <property type="component" value="Unplaced"/>
</dbReference>